<protein>
    <recommendedName>
        <fullName evidence="1">Glutaredoxin domain-containing protein</fullName>
    </recommendedName>
</protein>
<evidence type="ECO:0000313" key="3">
    <source>
        <dbReference type="Proteomes" id="UP001500213"/>
    </source>
</evidence>
<dbReference type="Gene3D" id="3.40.30.10">
    <property type="entry name" value="Glutaredoxin"/>
    <property type="match status" value="1"/>
</dbReference>
<dbReference type="SUPFAM" id="SSF52833">
    <property type="entry name" value="Thioredoxin-like"/>
    <property type="match status" value="1"/>
</dbReference>
<dbReference type="Proteomes" id="UP001500213">
    <property type="component" value="Unassembled WGS sequence"/>
</dbReference>
<dbReference type="PROSITE" id="PS51354">
    <property type="entry name" value="GLUTAREDOXIN_2"/>
    <property type="match status" value="1"/>
</dbReference>
<dbReference type="InterPro" id="IPR036249">
    <property type="entry name" value="Thioredoxin-like_sf"/>
</dbReference>
<comment type="caution">
    <text evidence="2">The sequence shown here is derived from an EMBL/GenBank/DDBJ whole genome shotgun (WGS) entry which is preliminary data.</text>
</comment>
<evidence type="ECO:0000313" key="2">
    <source>
        <dbReference type="EMBL" id="GAA4184575.1"/>
    </source>
</evidence>
<dbReference type="Pfam" id="PF00462">
    <property type="entry name" value="Glutaredoxin"/>
    <property type="match status" value="1"/>
</dbReference>
<gene>
    <name evidence="2" type="ORF">GCM10022288_05440</name>
</gene>
<sequence>MTLFDVMAPTRPMAERAARQAVDVPVAIYGNNWCGITQMTRRALDRAGIEYHYVDLDRHPDVNRKLQLLGRGRARTPLVYVGGEWLMAPGLPQLQRALARHGVNL</sequence>
<reference evidence="3" key="1">
    <citation type="journal article" date="2019" name="Int. J. Syst. Evol. Microbiol.">
        <title>The Global Catalogue of Microorganisms (GCM) 10K type strain sequencing project: providing services to taxonomists for standard genome sequencing and annotation.</title>
        <authorList>
            <consortium name="The Broad Institute Genomics Platform"/>
            <consortium name="The Broad Institute Genome Sequencing Center for Infectious Disease"/>
            <person name="Wu L."/>
            <person name="Ma J."/>
        </authorList>
    </citation>
    <scope>NUCLEOTIDE SEQUENCE [LARGE SCALE GENOMIC DNA]</scope>
    <source>
        <strain evidence="3">JCM 17593</strain>
    </source>
</reference>
<keyword evidence="3" id="KW-1185">Reference proteome</keyword>
<accession>A0ABP8AJ10</accession>
<evidence type="ECO:0000259" key="1">
    <source>
        <dbReference type="Pfam" id="PF00462"/>
    </source>
</evidence>
<feature type="domain" description="Glutaredoxin" evidence="1">
    <location>
        <begin position="26"/>
        <end position="84"/>
    </location>
</feature>
<dbReference type="EMBL" id="BAABBX010000004">
    <property type="protein sequence ID" value="GAA4184575.1"/>
    <property type="molecule type" value="Genomic_DNA"/>
</dbReference>
<proteinExistence type="predicted"/>
<name>A0ABP8AJ10_9MICO</name>
<organism evidence="2 3">
    <name type="scientific">Gryllotalpicola kribbensis</name>
    <dbReference type="NCBI Taxonomy" id="993084"/>
    <lineage>
        <taxon>Bacteria</taxon>
        <taxon>Bacillati</taxon>
        <taxon>Actinomycetota</taxon>
        <taxon>Actinomycetes</taxon>
        <taxon>Micrococcales</taxon>
        <taxon>Microbacteriaceae</taxon>
        <taxon>Gryllotalpicola</taxon>
    </lineage>
</organism>
<dbReference type="InterPro" id="IPR002109">
    <property type="entry name" value="Glutaredoxin"/>
</dbReference>
<dbReference type="RefSeq" id="WP_344773554.1">
    <property type="nucleotide sequence ID" value="NZ_BAABBX010000004.1"/>
</dbReference>
<dbReference type="CDD" id="cd02976">
    <property type="entry name" value="NrdH"/>
    <property type="match status" value="1"/>
</dbReference>